<evidence type="ECO:0000256" key="1">
    <source>
        <dbReference type="SAM" id="MobiDB-lite"/>
    </source>
</evidence>
<feature type="region of interest" description="Disordered" evidence="1">
    <location>
        <begin position="53"/>
        <end position="87"/>
    </location>
</feature>
<keyword evidence="3" id="KW-1185">Reference proteome</keyword>
<dbReference type="Proteomes" id="UP001222027">
    <property type="component" value="Unassembled WGS sequence"/>
</dbReference>
<sequence>MAPHSILYKPPTFPSRSPSDVGLKQNPGAAPESGGNHGSLACLLPCTRNGWRSCGGRRSNPMSSSTGRVGNDGVGREEKAAITPRVI</sequence>
<dbReference type="EMBL" id="JAQQAF010000004">
    <property type="protein sequence ID" value="KAJ8490577.1"/>
    <property type="molecule type" value="Genomic_DNA"/>
</dbReference>
<organism evidence="2 3">
    <name type="scientific">Ensete ventricosum</name>
    <name type="common">Abyssinian banana</name>
    <name type="synonym">Musa ensete</name>
    <dbReference type="NCBI Taxonomy" id="4639"/>
    <lineage>
        <taxon>Eukaryota</taxon>
        <taxon>Viridiplantae</taxon>
        <taxon>Streptophyta</taxon>
        <taxon>Embryophyta</taxon>
        <taxon>Tracheophyta</taxon>
        <taxon>Spermatophyta</taxon>
        <taxon>Magnoliopsida</taxon>
        <taxon>Liliopsida</taxon>
        <taxon>Zingiberales</taxon>
        <taxon>Musaceae</taxon>
        <taxon>Ensete</taxon>
    </lineage>
</organism>
<evidence type="ECO:0000313" key="2">
    <source>
        <dbReference type="EMBL" id="KAJ8490577.1"/>
    </source>
</evidence>
<evidence type="ECO:0000313" key="3">
    <source>
        <dbReference type="Proteomes" id="UP001222027"/>
    </source>
</evidence>
<proteinExistence type="predicted"/>
<reference evidence="2 3" key="1">
    <citation type="submission" date="2022-12" db="EMBL/GenBank/DDBJ databases">
        <title>Chromosome-scale assembly of the Ensete ventricosum genome.</title>
        <authorList>
            <person name="Dussert Y."/>
            <person name="Stocks J."/>
            <person name="Wendawek A."/>
            <person name="Woldeyes F."/>
            <person name="Nichols R.A."/>
            <person name="Borrell J.S."/>
        </authorList>
    </citation>
    <scope>NUCLEOTIDE SEQUENCE [LARGE SCALE GENOMIC DNA]</scope>
    <source>
        <strain evidence="3">cv. Maze</strain>
        <tissue evidence="2">Seeds</tissue>
    </source>
</reference>
<gene>
    <name evidence="2" type="ORF">OPV22_012298</name>
</gene>
<accession>A0AAV8R2S8</accession>
<comment type="caution">
    <text evidence="2">The sequence shown here is derived from an EMBL/GenBank/DDBJ whole genome shotgun (WGS) entry which is preliminary data.</text>
</comment>
<dbReference type="AlphaFoldDB" id="A0AAV8R2S8"/>
<name>A0AAV8R2S8_ENSVE</name>
<feature type="region of interest" description="Disordered" evidence="1">
    <location>
        <begin position="1"/>
        <end position="38"/>
    </location>
</feature>
<protein>
    <submittedName>
        <fullName evidence="2">Uncharacterized protein</fullName>
    </submittedName>
</protein>